<dbReference type="HOGENOM" id="CLU_2264604_0_0_1"/>
<evidence type="ECO:0000256" key="1">
    <source>
        <dbReference type="SAM" id="MobiDB-lite"/>
    </source>
</evidence>
<dbReference type="OrthoDB" id="10368792at2759"/>
<dbReference type="AlphaFoldDB" id="B6GY37"/>
<organism evidence="2 3">
    <name type="scientific">Penicillium rubens (strain ATCC 28089 / DSM 1075 / NRRL 1951 / Wisconsin 54-1255)</name>
    <name type="common">Penicillium chrysogenum</name>
    <dbReference type="NCBI Taxonomy" id="500485"/>
    <lineage>
        <taxon>Eukaryota</taxon>
        <taxon>Fungi</taxon>
        <taxon>Dikarya</taxon>
        <taxon>Ascomycota</taxon>
        <taxon>Pezizomycotina</taxon>
        <taxon>Eurotiomycetes</taxon>
        <taxon>Eurotiomycetidae</taxon>
        <taxon>Eurotiales</taxon>
        <taxon>Aspergillaceae</taxon>
        <taxon>Penicillium</taxon>
        <taxon>Penicillium chrysogenum species complex</taxon>
    </lineage>
</organism>
<evidence type="ECO:0000313" key="3">
    <source>
        <dbReference type="Proteomes" id="UP000000724"/>
    </source>
</evidence>
<proteinExistence type="predicted"/>
<protein>
    <submittedName>
        <fullName evidence="2">Uncharacterized protein</fullName>
    </submittedName>
</protein>
<dbReference type="EMBL" id="AM920427">
    <property type="protein sequence ID" value="CAP81196.1"/>
    <property type="molecule type" value="Genomic_DNA"/>
</dbReference>
<sequence length="103" mass="11307">MGDRPLEVTNTQHPDTQVPGTSNQPRPKPRCRLAYLTSDKETSRYPGTINLTPADRSDRSTSASTLYKYLRAVDVPGESDDSHKDAEGNRCMSVAEEGGWGPN</sequence>
<evidence type="ECO:0000313" key="2">
    <source>
        <dbReference type="EMBL" id="CAP81196.1"/>
    </source>
</evidence>
<dbReference type="Proteomes" id="UP000000724">
    <property type="component" value="Contig Pc00c12"/>
</dbReference>
<name>B6GY37_PENRW</name>
<gene>
    <name evidence="2" type="ORF">Pc12g15690</name>
    <name evidence="2" type="ORF">PCH_Pc12g15690</name>
</gene>
<keyword evidence="3" id="KW-1185">Reference proteome</keyword>
<dbReference type="VEuPathDB" id="FungiDB:PCH_Pc12g15690"/>
<accession>B6GY37</accession>
<feature type="region of interest" description="Disordered" evidence="1">
    <location>
        <begin position="75"/>
        <end position="103"/>
    </location>
</feature>
<feature type="region of interest" description="Disordered" evidence="1">
    <location>
        <begin position="1"/>
        <end position="62"/>
    </location>
</feature>
<feature type="compositionally biased region" description="Polar residues" evidence="1">
    <location>
        <begin position="8"/>
        <end position="25"/>
    </location>
</feature>
<reference evidence="2 3" key="1">
    <citation type="journal article" date="2008" name="Nat. Biotechnol.">
        <title>Genome sequencing and analysis of the filamentous fungus Penicillium chrysogenum.</title>
        <authorList>
            <person name="van den Berg M.A."/>
            <person name="Albang R."/>
            <person name="Albermann K."/>
            <person name="Badger J.H."/>
            <person name="Daran J.-M."/>
            <person name="Driessen A.J.M."/>
            <person name="Garcia-Estrada C."/>
            <person name="Fedorova N.D."/>
            <person name="Harris D.M."/>
            <person name="Heijne W.H.M."/>
            <person name="Joardar V.S."/>
            <person name="Kiel J.A.K.W."/>
            <person name="Kovalchuk A."/>
            <person name="Martin J.F."/>
            <person name="Nierman W.C."/>
            <person name="Nijland J.G."/>
            <person name="Pronk J.T."/>
            <person name="Roubos J.A."/>
            <person name="van der Klei I.J."/>
            <person name="van Peij N.N.M.E."/>
            <person name="Veenhuis M."/>
            <person name="von Doehren H."/>
            <person name="Wagner C."/>
            <person name="Wortman J.R."/>
            <person name="Bovenberg R.A.L."/>
        </authorList>
    </citation>
    <scope>NUCLEOTIDE SEQUENCE [LARGE SCALE GENOMIC DNA]</scope>
    <source>
        <strain evidence="3">ATCC 28089 / DSM 1075 / NRRL 1951 / Wisconsin 54-1255</strain>
    </source>
</reference>